<dbReference type="Pfam" id="PF09118">
    <property type="entry name" value="GO-like_E_set"/>
    <property type="match status" value="1"/>
</dbReference>
<dbReference type="SUPFAM" id="SSF81296">
    <property type="entry name" value="E set domains"/>
    <property type="match status" value="1"/>
</dbReference>
<keyword evidence="7" id="KW-1185">Reference proteome</keyword>
<dbReference type="Gene3D" id="3.50.4.10">
    <property type="entry name" value="Hepatocyte Growth Factor"/>
    <property type="match status" value="1"/>
</dbReference>
<evidence type="ECO:0000313" key="6">
    <source>
        <dbReference type="EMBL" id="KEY69570.1"/>
    </source>
</evidence>
<dbReference type="EMBL" id="KL648521">
    <property type="protein sequence ID" value="KEY69570.1"/>
    <property type="molecule type" value="Genomic_DNA"/>
</dbReference>
<dbReference type="InterPro" id="IPR014756">
    <property type="entry name" value="Ig_E-set"/>
</dbReference>
<feature type="domain" description="Apple" evidence="3">
    <location>
        <begin position="68"/>
        <end position="120"/>
    </location>
</feature>
<dbReference type="Proteomes" id="UP000028045">
    <property type="component" value="Unassembled WGS sequence"/>
</dbReference>
<reference evidence="6 7" key="1">
    <citation type="journal article" date="2014" name="BMC Genomics">
        <title>Comparative genome sequencing reveals chemotype-specific gene clusters in the toxigenic black mold Stachybotrys.</title>
        <authorList>
            <person name="Semeiks J."/>
            <person name="Borek D."/>
            <person name="Otwinowski Z."/>
            <person name="Grishin N.V."/>
        </authorList>
    </citation>
    <scope>NUCLEOTIDE SEQUENCE [LARGE SCALE GENOMIC DNA]</scope>
    <source>
        <strain evidence="7">CBS 109288 / IBT 7711</strain>
    </source>
</reference>
<dbReference type="Pfam" id="PF07250">
    <property type="entry name" value="Glyoxal_oxid_N"/>
    <property type="match status" value="1"/>
</dbReference>
<feature type="signal peptide" evidence="2">
    <location>
        <begin position="1"/>
        <end position="21"/>
    </location>
</feature>
<feature type="chain" id="PRO_5001771122" description="Galactose oxidase-like Early set domain-containing protein" evidence="2">
    <location>
        <begin position="22"/>
        <end position="646"/>
    </location>
</feature>
<dbReference type="PANTHER" id="PTHR32208">
    <property type="entry name" value="SECRETED PROTEIN-RELATED"/>
    <property type="match status" value="1"/>
</dbReference>
<evidence type="ECO:0000259" key="4">
    <source>
        <dbReference type="Pfam" id="PF07250"/>
    </source>
</evidence>
<dbReference type="SMART" id="SM00612">
    <property type="entry name" value="Kelch"/>
    <property type="match status" value="3"/>
</dbReference>
<keyword evidence="1 2" id="KW-0732">Signal</keyword>
<gene>
    <name evidence="6" type="ORF">S7711_06200</name>
</gene>
<dbReference type="HOGENOM" id="CLU_013444_1_0_1"/>
<dbReference type="Gene3D" id="2.130.10.80">
    <property type="entry name" value="Galactose oxidase/kelch, beta-propeller"/>
    <property type="match status" value="1"/>
</dbReference>
<dbReference type="Pfam" id="PF00024">
    <property type="entry name" value="PAN_1"/>
    <property type="match status" value="1"/>
</dbReference>
<feature type="domain" description="Galactose oxidase-like Early set" evidence="5">
    <location>
        <begin position="540"/>
        <end position="634"/>
    </location>
</feature>
<dbReference type="OrthoDB" id="2019572at2759"/>
<organism evidence="6 7">
    <name type="scientific">Stachybotrys chartarum (strain CBS 109288 / IBT 7711)</name>
    <name type="common">Toxic black mold</name>
    <name type="synonym">Stilbospora chartarum</name>
    <dbReference type="NCBI Taxonomy" id="1280523"/>
    <lineage>
        <taxon>Eukaryota</taxon>
        <taxon>Fungi</taxon>
        <taxon>Dikarya</taxon>
        <taxon>Ascomycota</taxon>
        <taxon>Pezizomycotina</taxon>
        <taxon>Sordariomycetes</taxon>
        <taxon>Hypocreomycetidae</taxon>
        <taxon>Hypocreales</taxon>
        <taxon>Stachybotryaceae</taxon>
        <taxon>Stachybotrys</taxon>
    </lineage>
</organism>
<sequence>MVQLLAPAAVLAAAAFTPAYSRVIAHTNVVRDDTTVVGSRVPFIVRCPEGEAVLSAGDGIRSDYLGCPGAVYEGADSAITRNVASPGDCAEICAENAACDKAVWDSVSLTCAVKAQEPEQTLFWVMRDGDRYTSITRNIIRDPSVEGEWTDLFRYPVVPIAAYVVPASPQPERILFFSAYHNDTFGGTEGKTQFADFNFVTGEISHREVANTHHDMFCPGISQLEDGRIIINGGSNADAVTFYEPFTNTFVEGPKMVQERGYQSSATTSTGKVFVLGGSFYGPLGGKNGELYDPATNEWTDLPGADVNPILTDDFDGIWRSDNHAWLFAWKNESVFQAGPSKDQHWFQTNGTGAVSFSSTRDEDHAMCGVFVLYDAVKGKIFSAGGSPSYTSSPAQAHAHITTIGEPGVPAVVERIPDMAFARSFANVVVLPDGTLLVTGGQRYAVVFTNDEANYLPELYNPETNEWTQLAPAGIPRNYHSVSLLLPDASVLSAGGGGCATYGPDSPIIIDCGDQEYSHPDGQIFYPPYLFNEDGSRAERPVITSVHSTRVEAGSTIRFTVSGGATTFSLIRMGTATHSVNTDQRRIPLYDAIIDGENVSAVLPNDYGILLPGYYYLFAVSEAGVPSIAETIHVVFERCSNSTATA</sequence>
<protein>
    <recommendedName>
        <fullName evidence="8">Galactose oxidase-like Early set domain-containing protein</fullName>
    </recommendedName>
</protein>
<name>A0A084AW91_STACB</name>
<proteinExistence type="predicted"/>
<evidence type="ECO:0000256" key="1">
    <source>
        <dbReference type="ARBA" id="ARBA00022729"/>
    </source>
</evidence>
<dbReference type="InterPro" id="IPR037293">
    <property type="entry name" value="Gal_Oxidase_central_sf"/>
</dbReference>
<evidence type="ECO:0008006" key="8">
    <source>
        <dbReference type="Google" id="ProtNLM"/>
    </source>
</evidence>
<evidence type="ECO:0000256" key="2">
    <source>
        <dbReference type="SAM" id="SignalP"/>
    </source>
</evidence>
<dbReference type="InterPro" id="IPR006652">
    <property type="entry name" value="Kelch_1"/>
</dbReference>
<dbReference type="Gene3D" id="2.60.40.10">
    <property type="entry name" value="Immunoglobulins"/>
    <property type="match status" value="1"/>
</dbReference>
<dbReference type="PANTHER" id="PTHR32208:SF56">
    <property type="entry name" value="GALACTOSE OXIDASE-RELATED"/>
    <property type="match status" value="1"/>
</dbReference>
<dbReference type="AlphaFoldDB" id="A0A084AW91"/>
<dbReference type="SUPFAM" id="SSF50965">
    <property type="entry name" value="Galactose oxidase, central domain"/>
    <property type="match status" value="1"/>
</dbReference>
<dbReference type="Pfam" id="PF01344">
    <property type="entry name" value="Kelch_1"/>
    <property type="match status" value="1"/>
</dbReference>
<feature type="domain" description="Glyoxal oxidase N-terminal" evidence="4">
    <location>
        <begin position="416"/>
        <end position="502"/>
    </location>
</feature>
<evidence type="ECO:0000313" key="7">
    <source>
        <dbReference type="Proteomes" id="UP000028045"/>
    </source>
</evidence>
<dbReference type="InterPro" id="IPR003609">
    <property type="entry name" value="Pan_app"/>
</dbReference>
<dbReference type="InterPro" id="IPR015202">
    <property type="entry name" value="GO-like_E_set"/>
</dbReference>
<dbReference type="InterPro" id="IPR009880">
    <property type="entry name" value="Glyoxal_oxidase_N"/>
</dbReference>
<evidence type="ECO:0000259" key="3">
    <source>
        <dbReference type="Pfam" id="PF00024"/>
    </source>
</evidence>
<dbReference type="InterPro" id="IPR011043">
    <property type="entry name" value="Gal_Oxase/kelch_b-propeller"/>
</dbReference>
<dbReference type="InterPro" id="IPR013783">
    <property type="entry name" value="Ig-like_fold"/>
</dbReference>
<evidence type="ECO:0000259" key="5">
    <source>
        <dbReference type="Pfam" id="PF09118"/>
    </source>
</evidence>
<accession>A0A084AW91</accession>
<dbReference type="CDD" id="cd02851">
    <property type="entry name" value="E_set_GO_C"/>
    <property type="match status" value="1"/>
</dbReference>